<accession>A0A934VBC0</accession>
<dbReference type="GO" id="GO:0008199">
    <property type="term" value="F:ferric iron binding"/>
    <property type="evidence" value="ECO:0007669"/>
    <property type="project" value="InterPro"/>
</dbReference>
<dbReference type="RefSeq" id="WP_200350227.1">
    <property type="nucleotide sequence ID" value="NZ_BAABHZ010000012.1"/>
</dbReference>
<dbReference type="Pfam" id="PF00210">
    <property type="entry name" value="Ferritin"/>
    <property type="match status" value="1"/>
</dbReference>
<dbReference type="PANTHER" id="PTHR42932">
    <property type="entry name" value="GENERAL STRESS PROTEIN 20U"/>
    <property type="match status" value="1"/>
</dbReference>
<dbReference type="InterPro" id="IPR012347">
    <property type="entry name" value="Ferritin-like"/>
</dbReference>
<keyword evidence="5" id="KW-1185">Reference proteome</keyword>
<dbReference type="PANTHER" id="PTHR42932:SF3">
    <property type="entry name" value="DNA PROTECTION DURING STARVATION PROTEIN"/>
    <property type="match status" value="1"/>
</dbReference>
<organism evidence="4 5">
    <name type="scientific">Luteolibacter yonseiensis</name>
    <dbReference type="NCBI Taxonomy" id="1144680"/>
    <lineage>
        <taxon>Bacteria</taxon>
        <taxon>Pseudomonadati</taxon>
        <taxon>Verrucomicrobiota</taxon>
        <taxon>Verrucomicrobiia</taxon>
        <taxon>Verrucomicrobiales</taxon>
        <taxon>Verrucomicrobiaceae</taxon>
        <taxon>Luteolibacter</taxon>
    </lineage>
</organism>
<evidence type="ECO:0000256" key="2">
    <source>
        <dbReference type="RuleBase" id="RU003875"/>
    </source>
</evidence>
<gene>
    <name evidence="4" type="ORF">JIN84_06520</name>
</gene>
<evidence type="ECO:0000313" key="5">
    <source>
        <dbReference type="Proteomes" id="UP000600139"/>
    </source>
</evidence>
<feature type="domain" description="Ferritin/DPS" evidence="3">
    <location>
        <begin position="16"/>
        <end position="155"/>
    </location>
</feature>
<comment type="similarity">
    <text evidence="1 2">Belongs to the Dps family.</text>
</comment>
<reference evidence="4" key="1">
    <citation type="submission" date="2021-01" db="EMBL/GenBank/DDBJ databases">
        <title>Modified the classification status of verrucomicrobia.</title>
        <authorList>
            <person name="Feng X."/>
        </authorList>
    </citation>
    <scope>NUCLEOTIDE SEQUENCE</scope>
    <source>
        <strain evidence="4">JCM 18052</strain>
    </source>
</reference>
<sequence length="156" mass="17304">MKTKPKAKSSDTTETKLAHLLADSYALLGQTQFAHWNVQGPAFFSLHTFLQTQYEELFLAVDEIAERLRALDVISPGGLKTLASLSAITELDVKAHPAKDLVAHLLAAHEILVDTAKALRDLAEKSGDAETQDLAIKRIQIHEKTIWMLRSFLKTT</sequence>
<dbReference type="CDD" id="cd01043">
    <property type="entry name" value="DPS"/>
    <property type="match status" value="1"/>
</dbReference>
<dbReference type="PRINTS" id="PR01346">
    <property type="entry name" value="HELNAPAPROT"/>
</dbReference>
<dbReference type="AlphaFoldDB" id="A0A934VBC0"/>
<comment type="caution">
    <text evidence="4">The sequence shown here is derived from an EMBL/GenBank/DDBJ whole genome shotgun (WGS) entry which is preliminary data.</text>
</comment>
<proteinExistence type="inferred from homology"/>
<evidence type="ECO:0000256" key="1">
    <source>
        <dbReference type="ARBA" id="ARBA00009497"/>
    </source>
</evidence>
<protein>
    <submittedName>
        <fullName evidence="4">DNA starvation/stationary phase protection protein</fullName>
    </submittedName>
</protein>
<dbReference type="InterPro" id="IPR008331">
    <property type="entry name" value="Ferritin_DPS_dom"/>
</dbReference>
<evidence type="ECO:0000259" key="3">
    <source>
        <dbReference type="Pfam" id="PF00210"/>
    </source>
</evidence>
<name>A0A934VBC0_9BACT</name>
<dbReference type="EMBL" id="JAENIK010000008">
    <property type="protein sequence ID" value="MBK1815259.1"/>
    <property type="molecule type" value="Genomic_DNA"/>
</dbReference>
<dbReference type="InterPro" id="IPR009078">
    <property type="entry name" value="Ferritin-like_SF"/>
</dbReference>
<dbReference type="PIRSF" id="PIRSF005900">
    <property type="entry name" value="Dps"/>
    <property type="match status" value="1"/>
</dbReference>
<dbReference type="InterPro" id="IPR002177">
    <property type="entry name" value="DPS_DNA-bd"/>
</dbReference>
<dbReference type="SUPFAM" id="SSF47240">
    <property type="entry name" value="Ferritin-like"/>
    <property type="match status" value="1"/>
</dbReference>
<evidence type="ECO:0000313" key="4">
    <source>
        <dbReference type="EMBL" id="MBK1815259.1"/>
    </source>
</evidence>
<dbReference type="Gene3D" id="1.20.1260.10">
    <property type="match status" value="1"/>
</dbReference>
<dbReference type="Proteomes" id="UP000600139">
    <property type="component" value="Unassembled WGS sequence"/>
</dbReference>